<evidence type="ECO:0000259" key="1">
    <source>
        <dbReference type="PROSITE" id="PS51831"/>
    </source>
</evidence>
<keyword evidence="2" id="KW-0378">Hydrolase</keyword>
<dbReference type="RefSeq" id="WP_015334528.1">
    <property type="nucleotide sequence ID" value="NC_020054.1"/>
</dbReference>
<dbReference type="PANTHER" id="PTHR40202:SF1">
    <property type="entry name" value="HD DOMAIN-CONTAINING PROTEIN"/>
    <property type="match status" value="1"/>
</dbReference>
<dbReference type="InterPro" id="IPR003607">
    <property type="entry name" value="HD/PDEase_dom"/>
</dbReference>
<dbReference type="InterPro" id="IPR052567">
    <property type="entry name" value="OP_Dioxygenase"/>
</dbReference>
<dbReference type="Gene3D" id="1.10.3210.10">
    <property type="entry name" value="Hypothetical protein af1432"/>
    <property type="match status" value="1"/>
</dbReference>
<gene>
    <name evidence="2" type="ORF">FAES_5432</name>
</gene>
<dbReference type="eggNOG" id="COG4341">
    <property type="taxonomic scope" value="Bacteria"/>
</dbReference>
<protein>
    <submittedName>
        <fullName evidence="2">Metal dependent phosphohydrolase</fullName>
    </submittedName>
</protein>
<dbReference type="NCBIfam" id="TIGR00277">
    <property type="entry name" value="HDIG"/>
    <property type="match status" value="1"/>
</dbReference>
<dbReference type="PANTHER" id="PTHR40202">
    <property type="match status" value="1"/>
</dbReference>
<dbReference type="GO" id="GO:0016787">
    <property type="term" value="F:hydrolase activity"/>
    <property type="evidence" value="ECO:0007669"/>
    <property type="project" value="UniProtKB-KW"/>
</dbReference>
<feature type="domain" description="HD" evidence="1">
    <location>
        <begin position="23"/>
        <end position="118"/>
    </location>
</feature>
<dbReference type="EMBL" id="HE796683">
    <property type="protein sequence ID" value="CCH03431.1"/>
    <property type="molecule type" value="Genomic_DNA"/>
</dbReference>
<dbReference type="Pfam" id="PF01966">
    <property type="entry name" value="HD"/>
    <property type="match status" value="1"/>
</dbReference>
<dbReference type="AlphaFoldDB" id="I0KH28"/>
<evidence type="ECO:0000313" key="2">
    <source>
        <dbReference type="EMBL" id="CCH03431.1"/>
    </source>
</evidence>
<dbReference type="HOGENOM" id="CLU_091985_0_0_10"/>
<dbReference type="PROSITE" id="PS51831">
    <property type="entry name" value="HD"/>
    <property type="match status" value="1"/>
</dbReference>
<dbReference type="KEGG" id="fae:FAES_5432"/>
<keyword evidence="3" id="KW-1185">Reference proteome</keyword>
<proteinExistence type="predicted"/>
<name>I0KH28_9BACT</name>
<dbReference type="CDD" id="cd00077">
    <property type="entry name" value="HDc"/>
    <property type="match status" value="1"/>
</dbReference>
<dbReference type="OrthoDB" id="823268at2"/>
<dbReference type="InterPro" id="IPR006675">
    <property type="entry name" value="HDIG_dom"/>
</dbReference>
<organism evidence="2 3">
    <name type="scientific">Fibrella aestuarina BUZ 2</name>
    <dbReference type="NCBI Taxonomy" id="1166018"/>
    <lineage>
        <taxon>Bacteria</taxon>
        <taxon>Pseudomonadati</taxon>
        <taxon>Bacteroidota</taxon>
        <taxon>Cytophagia</taxon>
        <taxon>Cytophagales</taxon>
        <taxon>Spirosomataceae</taxon>
        <taxon>Fibrella</taxon>
    </lineage>
</organism>
<sequence>MNEITDLFTQNGADAYYGEPVTQLAHALQCAQLAEEAGADAETIAAAFLHDIGHMLPVPDGTAYMDDYGTVDHEGLGADFLRQQGFPEKVAQLVEHHVNAKRYLVFKNAEYRARLSEASQQTLLFQGGPMTADEAATFEQHPYFKPIIQLRLWDERAKLIDHVTPDAAHYLAIAAQVRSVQ</sequence>
<evidence type="ECO:0000313" key="3">
    <source>
        <dbReference type="Proteomes" id="UP000011058"/>
    </source>
</evidence>
<dbReference type="Proteomes" id="UP000011058">
    <property type="component" value="Chromosome"/>
</dbReference>
<reference evidence="2 3" key="1">
    <citation type="journal article" date="2012" name="J. Bacteriol.">
        <title>Genome Sequence of Fibrella aestuarina BUZ 2T, a Filamentous Marine Bacterium.</title>
        <authorList>
            <person name="Filippini M."/>
            <person name="Qi W."/>
            <person name="Blom J."/>
            <person name="Goesmann A."/>
            <person name="Smits T.H."/>
            <person name="Bagheri H.C."/>
        </authorList>
    </citation>
    <scope>NUCLEOTIDE SEQUENCE [LARGE SCALE GENOMIC DNA]</scope>
    <source>
        <strain evidence="3">BUZ 2T</strain>
    </source>
</reference>
<dbReference type="SUPFAM" id="SSF109604">
    <property type="entry name" value="HD-domain/PDEase-like"/>
    <property type="match status" value="1"/>
</dbReference>
<accession>I0KH28</accession>
<dbReference type="InterPro" id="IPR006674">
    <property type="entry name" value="HD_domain"/>
</dbReference>
<dbReference type="STRING" id="1166018.FAES_5432"/>